<dbReference type="NCBIfam" id="NF041186">
    <property type="entry name" value="SenA"/>
    <property type="match status" value="1"/>
</dbReference>
<reference evidence="6 7" key="1">
    <citation type="journal article" date="2014" name="PLoS ONE">
        <title>Genome Information of Methylobacterium oryzae, a Plant-Probiotic Methylotroph in the Phyllosphere.</title>
        <authorList>
            <person name="Kwak M.J."/>
            <person name="Jeong H."/>
            <person name="Madhaiyan M."/>
            <person name="Lee Y."/>
            <person name="Sa T.M."/>
            <person name="Oh T.K."/>
            <person name="Kim J.F."/>
        </authorList>
    </citation>
    <scope>NUCLEOTIDE SEQUENCE [LARGE SCALE GENOMIC DNA]</scope>
    <source>
        <strain evidence="6 7">CBMB20</strain>
    </source>
</reference>
<name>A0A089NU89_9HYPH</name>
<dbReference type="InterPro" id="IPR051043">
    <property type="entry name" value="Sulfatase_Mod_Factor_Kinase"/>
</dbReference>
<organism evidence="6 7">
    <name type="scientific">Methylobacterium oryzae CBMB20</name>
    <dbReference type="NCBI Taxonomy" id="693986"/>
    <lineage>
        <taxon>Bacteria</taxon>
        <taxon>Pseudomonadati</taxon>
        <taxon>Pseudomonadota</taxon>
        <taxon>Alphaproteobacteria</taxon>
        <taxon>Hyphomicrobiales</taxon>
        <taxon>Methylobacteriaceae</taxon>
        <taxon>Methylobacterium</taxon>
    </lineage>
</organism>
<evidence type="ECO:0000313" key="6">
    <source>
        <dbReference type="EMBL" id="AIQ89383.1"/>
    </source>
</evidence>
<dbReference type="HOGENOM" id="CLU_012431_9_2_5"/>
<dbReference type="Gene3D" id="1.20.120.450">
    <property type="entry name" value="dinb family like domain"/>
    <property type="match status" value="1"/>
</dbReference>
<dbReference type="InterPro" id="IPR024775">
    <property type="entry name" value="DinB-like"/>
</dbReference>
<keyword evidence="2" id="KW-0408">Iron</keyword>
<dbReference type="eggNOG" id="COG1262">
    <property type="taxonomic scope" value="Bacteria"/>
</dbReference>
<dbReference type="STRING" id="693986.MOC_1628"/>
<protein>
    <submittedName>
        <fullName evidence="6">Protein of unassigned function</fullName>
    </submittedName>
</protein>
<feature type="domain" description="DinB-like" evidence="5">
    <location>
        <begin position="14"/>
        <end position="138"/>
    </location>
</feature>
<dbReference type="Gene3D" id="3.90.1580.10">
    <property type="entry name" value="paralog of FGE (formylglycine-generating enzyme)"/>
    <property type="match status" value="1"/>
</dbReference>
<dbReference type="KEGG" id="mor:MOC_1628"/>
<dbReference type="PANTHER" id="PTHR23150">
    <property type="entry name" value="SULFATASE MODIFYING FACTOR 1, 2"/>
    <property type="match status" value="1"/>
</dbReference>
<evidence type="ECO:0000256" key="1">
    <source>
        <dbReference type="ARBA" id="ARBA00023002"/>
    </source>
</evidence>
<comment type="pathway">
    <text evidence="3">Amino-acid biosynthesis; ergothioneine biosynthesis.</text>
</comment>
<dbReference type="AlphaFoldDB" id="A0A089NU89"/>
<dbReference type="Pfam" id="PF12867">
    <property type="entry name" value="DinB_2"/>
    <property type="match status" value="1"/>
</dbReference>
<keyword evidence="1" id="KW-0560">Oxidoreductase</keyword>
<evidence type="ECO:0000259" key="5">
    <source>
        <dbReference type="Pfam" id="PF12867"/>
    </source>
</evidence>
<evidence type="ECO:0000256" key="2">
    <source>
        <dbReference type="ARBA" id="ARBA00023004"/>
    </source>
</evidence>
<proteinExistence type="predicted"/>
<accession>A0A089NU89</accession>
<dbReference type="SUPFAM" id="SSF56436">
    <property type="entry name" value="C-type lectin-like"/>
    <property type="match status" value="1"/>
</dbReference>
<dbReference type="Pfam" id="PF03781">
    <property type="entry name" value="FGE-sulfatase"/>
    <property type="match status" value="1"/>
</dbReference>
<dbReference type="InterPro" id="IPR016187">
    <property type="entry name" value="CTDL_fold"/>
</dbReference>
<dbReference type="InterPro" id="IPR005532">
    <property type="entry name" value="SUMF_dom"/>
</dbReference>
<evidence type="ECO:0000313" key="7">
    <source>
        <dbReference type="Proteomes" id="UP000029492"/>
    </source>
</evidence>
<dbReference type="Proteomes" id="UP000029492">
    <property type="component" value="Chromosome"/>
</dbReference>
<dbReference type="PANTHER" id="PTHR23150:SF36">
    <property type="entry name" value="HERCYNINE OXYGENASE"/>
    <property type="match status" value="1"/>
</dbReference>
<feature type="domain" description="Sulfatase-modifying factor enzyme-like" evidence="4">
    <location>
        <begin position="170"/>
        <end position="432"/>
    </location>
</feature>
<dbReference type="InterPro" id="IPR042095">
    <property type="entry name" value="SUMF_sf"/>
</dbReference>
<dbReference type="NCBIfam" id="TIGR04373">
    <property type="entry name" value="egtB_X_signatur"/>
    <property type="match status" value="1"/>
</dbReference>
<dbReference type="EMBL" id="CP003811">
    <property type="protein sequence ID" value="AIQ89383.1"/>
    <property type="molecule type" value="Genomic_DNA"/>
</dbReference>
<dbReference type="InterPro" id="IPR030809">
    <property type="entry name" value="EgtB_signatur"/>
</dbReference>
<evidence type="ECO:0000259" key="4">
    <source>
        <dbReference type="Pfam" id="PF03781"/>
    </source>
</evidence>
<keyword evidence="7" id="KW-1185">Reference proteome</keyword>
<dbReference type="SUPFAM" id="SSF109854">
    <property type="entry name" value="DinB/YfiT-like putative metalloenzymes"/>
    <property type="match status" value="1"/>
</dbReference>
<dbReference type="InterPro" id="IPR034660">
    <property type="entry name" value="DinB/YfiT-like"/>
</dbReference>
<sequence>MSAQVSTADLVAMLEDARARTLELVSGLDQARLMGPQSEIVNPLLWEIGHLAWFHEHFILRGLDRSPPRMAEADGLYDSARVPHATRWSIPLPALPDTLAYMARVQEALVRRLEGREPTPQEAELYQLVAFHEDMHDEAFTYTRQTLGYPRPSFAASASARDTGTGPWPGDVAVGGGTWQLGAEPDGGFVFDNEKWAHPVSVAAFRIARAPVTNAEFAAFVADGGYRNPACWDAEGTRWRDGCGAEHPVYWSRRGWDEWTCRRFDRDEPLAPDQPIVHVNWYEANAYCRWAGRRLPTEIEWEAAAAGAPTPDGKLSRTKRPYPWGDSAPTPEHANLDGGHLGCVDVAAFPEGDSAWGCRQMLGNVWEWTASPFLPFPGFAPDAYKEYSEPAFGTRKVLRGGAWATRARMIDTDYRNFFGPERRDVFAGFRTAAL</sequence>
<evidence type="ECO:0000256" key="3">
    <source>
        <dbReference type="ARBA" id="ARBA00037882"/>
    </source>
</evidence>
<gene>
    <name evidence="6" type="ORF">MOC_1628</name>
</gene>